<comment type="caution">
    <text evidence="1">The sequence shown here is derived from an EMBL/GenBank/DDBJ whole genome shotgun (WGS) entry which is preliminary data.</text>
</comment>
<gene>
    <name evidence="1" type="ORF">ANN_22264</name>
</gene>
<reference evidence="1 2" key="1">
    <citation type="journal article" date="2022" name="Allergy">
        <title>Genome assembly and annotation of Periplaneta americana reveal a comprehensive cockroach allergen profile.</title>
        <authorList>
            <person name="Wang L."/>
            <person name="Xiong Q."/>
            <person name="Saelim N."/>
            <person name="Wang L."/>
            <person name="Nong W."/>
            <person name="Wan A.T."/>
            <person name="Shi M."/>
            <person name="Liu X."/>
            <person name="Cao Q."/>
            <person name="Hui J.H.L."/>
            <person name="Sookrung N."/>
            <person name="Leung T.F."/>
            <person name="Tungtrongchitr A."/>
            <person name="Tsui S.K.W."/>
        </authorList>
    </citation>
    <scope>NUCLEOTIDE SEQUENCE [LARGE SCALE GENOMIC DNA]</scope>
    <source>
        <strain evidence="1">PWHHKU_190912</strain>
    </source>
</reference>
<name>A0ABQ8S8F5_PERAM</name>
<proteinExistence type="predicted"/>
<sequence length="337" mass="37060">MSPGSNTISYPAFAHIGLRINPGKNLNQVTCPDRESNPGYLVSRLDVLTPTLLLHTMEYHQTLSTMLQLRFAANELDSDHVMQWHAEQSNQMVLTSLTVIQQAVKPCTYPSGFPLLSVQPDDPYTSGYDPVASNALHASWRPSRAVSTLTASSIVPDDPYTSGTGILLAFPGAAVRYIDMLTNLTVPRCIMQQSNQMYTFGCDPVQYPDDPYTLASNKFDSAKMLAVQPDDPDPAASNALHASWRPSRAVSAVQPDDPYTFGCDPVASNALHASWLPSHAVRYIDMHPAVSNLPFGCCQELLTFPCIWIGIDANKFDKLHYAVQFNQMMPTPLAVIQ</sequence>
<organism evidence="1 2">
    <name type="scientific">Periplaneta americana</name>
    <name type="common">American cockroach</name>
    <name type="synonym">Blatta americana</name>
    <dbReference type="NCBI Taxonomy" id="6978"/>
    <lineage>
        <taxon>Eukaryota</taxon>
        <taxon>Metazoa</taxon>
        <taxon>Ecdysozoa</taxon>
        <taxon>Arthropoda</taxon>
        <taxon>Hexapoda</taxon>
        <taxon>Insecta</taxon>
        <taxon>Pterygota</taxon>
        <taxon>Neoptera</taxon>
        <taxon>Polyneoptera</taxon>
        <taxon>Dictyoptera</taxon>
        <taxon>Blattodea</taxon>
        <taxon>Blattoidea</taxon>
        <taxon>Blattidae</taxon>
        <taxon>Blattinae</taxon>
        <taxon>Periplaneta</taxon>
    </lineage>
</organism>
<accession>A0ABQ8S8F5</accession>
<evidence type="ECO:0000313" key="2">
    <source>
        <dbReference type="Proteomes" id="UP001148838"/>
    </source>
</evidence>
<keyword evidence="2" id="KW-1185">Reference proteome</keyword>
<protein>
    <submittedName>
        <fullName evidence="1">Uncharacterized protein</fullName>
    </submittedName>
</protein>
<dbReference type="Proteomes" id="UP001148838">
    <property type="component" value="Unassembled WGS sequence"/>
</dbReference>
<evidence type="ECO:0000313" key="1">
    <source>
        <dbReference type="EMBL" id="KAJ4430056.1"/>
    </source>
</evidence>
<dbReference type="EMBL" id="JAJSOF020000033">
    <property type="protein sequence ID" value="KAJ4430056.1"/>
    <property type="molecule type" value="Genomic_DNA"/>
</dbReference>